<sequence>MQHLPIFPVLLPLLVAIILLRKREGADPVRRTISITATALLVAIAFWLVSQVADGETLVYRLGNWQAPYGIVLVADRLSAMMVLLTALLALGSVIHASGGEDNQGSNFHGLFHLQLMGINGAFLTGDLFNLFVFFEVLLLASYALLMHGGGKARVQSGLHYVVLNLAGSSLFLIALGVLYGSIGTLNMADMAERVSQLPADRQGLVRAGALLLLVVFGLKAAILPLYFWLPRAYSSAPAPIAALFAIMTKVGIYAIFRVFTLIFGEQAGGLAHLAQPWLWWGGLATLGMATLAVLSARDLRMQISYFMLISIGTLLCGLGMEGTASRGAMLFYMLHTTLINGGLFLLADMIADQRGKVGTRIVRSKKFKYATLLSALYMIGAVSSAGLPPLSGALAKAWLMSTATLSEGLWLWPLLLLSGLAGVVAASRAGSTIFWRHGNGDPAGERLSRGKLVGTVVLLSAAPLLVILAGPIGGYTQATAEQITDTVQYRSAVLGNVTSDTSGASVDAD</sequence>
<feature type="domain" description="NADH:quinone oxidoreductase/Mrp antiporter transmembrane" evidence="9">
    <location>
        <begin position="126"/>
        <end position="417"/>
    </location>
</feature>
<evidence type="ECO:0000313" key="11">
    <source>
        <dbReference type="Proteomes" id="UP000244934"/>
    </source>
</evidence>
<feature type="transmembrane region" description="Helical" evidence="8">
    <location>
        <begin position="129"/>
        <end position="146"/>
    </location>
</feature>
<dbReference type="GO" id="GO:0042773">
    <property type="term" value="P:ATP synthesis coupled electron transport"/>
    <property type="evidence" value="ECO:0007669"/>
    <property type="project" value="InterPro"/>
</dbReference>
<evidence type="ECO:0000256" key="1">
    <source>
        <dbReference type="ARBA" id="ARBA00004651"/>
    </source>
</evidence>
<dbReference type="EMBL" id="ONZI01000002">
    <property type="protein sequence ID" value="SPJ33666.1"/>
    <property type="molecule type" value="Genomic_DNA"/>
</dbReference>
<feature type="transmembrane region" description="Helical" evidence="8">
    <location>
        <begin position="453"/>
        <end position="473"/>
    </location>
</feature>
<dbReference type="Pfam" id="PF00361">
    <property type="entry name" value="Proton_antipo_M"/>
    <property type="match status" value="1"/>
</dbReference>
<gene>
    <name evidence="10" type="primary">mrpD_2</name>
    <name evidence="10" type="ORF">KSP9073_01676</name>
</gene>
<feature type="transmembrane region" description="Helical" evidence="8">
    <location>
        <begin position="373"/>
        <end position="391"/>
    </location>
</feature>
<feature type="transmembrane region" description="Helical" evidence="8">
    <location>
        <begin position="208"/>
        <end position="230"/>
    </location>
</feature>
<feature type="transmembrane region" description="Helical" evidence="8">
    <location>
        <begin position="69"/>
        <end position="95"/>
    </location>
</feature>
<dbReference type="GO" id="GO:0008137">
    <property type="term" value="F:NADH dehydrogenase (ubiquinone) activity"/>
    <property type="evidence" value="ECO:0007669"/>
    <property type="project" value="InterPro"/>
</dbReference>
<accession>A0A2R8CLA1</accession>
<evidence type="ECO:0000256" key="2">
    <source>
        <dbReference type="ARBA" id="ARBA00005346"/>
    </source>
</evidence>
<dbReference type="NCBIfam" id="NF009309">
    <property type="entry name" value="PRK12666.1"/>
    <property type="match status" value="1"/>
</dbReference>
<feature type="transmembrane region" description="Helical" evidence="8">
    <location>
        <begin position="304"/>
        <end position="321"/>
    </location>
</feature>
<dbReference type="InterPro" id="IPR003918">
    <property type="entry name" value="NADH_UbQ_OxRdtase"/>
</dbReference>
<feature type="transmembrane region" description="Helical" evidence="8">
    <location>
        <begin position="277"/>
        <end position="297"/>
    </location>
</feature>
<feature type="transmembrane region" description="Helical" evidence="8">
    <location>
        <begin position="107"/>
        <end position="123"/>
    </location>
</feature>
<dbReference type="InterPro" id="IPR001750">
    <property type="entry name" value="ND/Mrp_TM"/>
</dbReference>
<dbReference type="AlphaFoldDB" id="A0A2R8CLA1"/>
<dbReference type="Proteomes" id="UP000244934">
    <property type="component" value="Unassembled WGS sequence"/>
</dbReference>
<dbReference type="PANTHER" id="PTHR42703">
    <property type="entry name" value="NADH DEHYDROGENASE"/>
    <property type="match status" value="1"/>
</dbReference>
<evidence type="ECO:0000259" key="9">
    <source>
        <dbReference type="Pfam" id="PF00361"/>
    </source>
</evidence>
<reference evidence="11" key="1">
    <citation type="submission" date="2018-03" db="EMBL/GenBank/DDBJ databases">
        <authorList>
            <person name="Navarro De La Torre S."/>
        </authorList>
    </citation>
    <scope>NUCLEOTIDE SEQUENCE [LARGE SCALE GENOMIC DNA]</scope>
    <source>
        <strain evidence="11">EAod3</strain>
    </source>
</reference>
<dbReference type="PANTHER" id="PTHR42703:SF1">
    <property type="entry name" value="NA(+)_H(+) ANTIPORTER SUBUNIT D1"/>
    <property type="match status" value="1"/>
</dbReference>
<organism evidence="10 11">
    <name type="scientific">Kushneria phyllosphaerae</name>
    <dbReference type="NCBI Taxonomy" id="2100822"/>
    <lineage>
        <taxon>Bacteria</taxon>
        <taxon>Pseudomonadati</taxon>
        <taxon>Pseudomonadota</taxon>
        <taxon>Gammaproteobacteria</taxon>
        <taxon>Oceanospirillales</taxon>
        <taxon>Halomonadaceae</taxon>
        <taxon>Kushneria</taxon>
    </lineage>
</organism>
<evidence type="ECO:0000256" key="3">
    <source>
        <dbReference type="ARBA" id="ARBA00022475"/>
    </source>
</evidence>
<dbReference type="PRINTS" id="PR01437">
    <property type="entry name" value="NUOXDRDTASE4"/>
</dbReference>
<feature type="transmembrane region" description="Helical" evidence="8">
    <location>
        <begin position="333"/>
        <end position="352"/>
    </location>
</feature>
<feature type="transmembrane region" description="Helical" evidence="8">
    <location>
        <begin position="242"/>
        <end position="265"/>
    </location>
</feature>
<keyword evidence="5 8" id="KW-1133">Transmembrane helix</keyword>
<dbReference type="InterPro" id="IPR050586">
    <property type="entry name" value="CPA3_Na-H_Antiporter_D"/>
</dbReference>
<keyword evidence="6 8" id="KW-0472">Membrane</keyword>
<evidence type="ECO:0000256" key="4">
    <source>
        <dbReference type="ARBA" id="ARBA00022692"/>
    </source>
</evidence>
<proteinExistence type="inferred from homology"/>
<evidence type="ECO:0000256" key="5">
    <source>
        <dbReference type="ARBA" id="ARBA00022989"/>
    </source>
</evidence>
<evidence type="ECO:0000256" key="7">
    <source>
        <dbReference type="RuleBase" id="RU000320"/>
    </source>
</evidence>
<evidence type="ECO:0000313" key="10">
    <source>
        <dbReference type="EMBL" id="SPJ33666.1"/>
    </source>
</evidence>
<comment type="subcellular location">
    <subcellularLocation>
        <location evidence="1">Cell membrane</location>
        <topology evidence="1">Multi-pass membrane protein</topology>
    </subcellularLocation>
    <subcellularLocation>
        <location evidence="7">Membrane</location>
        <topology evidence="7">Multi-pass membrane protein</topology>
    </subcellularLocation>
</comment>
<protein>
    <submittedName>
        <fullName evidence="10">Na(+)/H(+) antiporter subunit D</fullName>
    </submittedName>
</protein>
<keyword evidence="4 7" id="KW-0812">Transmembrane</keyword>
<feature type="transmembrane region" description="Helical" evidence="8">
    <location>
        <begin position="33"/>
        <end position="49"/>
    </location>
</feature>
<feature type="transmembrane region" description="Helical" evidence="8">
    <location>
        <begin position="6"/>
        <end position="21"/>
    </location>
</feature>
<keyword evidence="11" id="KW-1185">Reference proteome</keyword>
<dbReference type="GO" id="GO:0005886">
    <property type="term" value="C:plasma membrane"/>
    <property type="evidence" value="ECO:0007669"/>
    <property type="project" value="UniProtKB-SubCell"/>
</dbReference>
<evidence type="ECO:0000256" key="8">
    <source>
        <dbReference type="SAM" id="Phobius"/>
    </source>
</evidence>
<evidence type="ECO:0000256" key="6">
    <source>
        <dbReference type="ARBA" id="ARBA00023136"/>
    </source>
</evidence>
<comment type="similarity">
    <text evidence="2">Belongs to the CPA3 antiporters (TC 2.A.63) subunit D family.</text>
</comment>
<name>A0A2R8CLA1_9GAMM</name>
<feature type="transmembrane region" description="Helical" evidence="8">
    <location>
        <begin position="411"/>
        <end position="432"/>
    </location>
</feature>
<keyword evidence="3" id="KW-1003">Cell membrane</keyword>
<feature type="transmembrane region" description="Helical" evidence="8">
    <location>
        <begin position="158"/>
        <end position="183"/>
    </location>
</feature>